<evidence type="ECO:0000256" key="1">
    <source>
        <dbReference type="ARBA" id="ARBA00001964"/>
    </source>
</evidence>
<dbReference type="InterPro" id="IPR049557">
    <property type="entry name" value="Transketolase_CS"/>
</dbReference>
<comment type="cofactor">
    <cofactor evidence="1">
        <name>thiamine diphosphate</name>
        <dbReference type="ChEBI" id="CHEBI:58937"/>
    </cofactor>
</comment>
<gene>
    <name evidence="6" type="ORF">EZS28_032267</name>
</gene>
<proteinExistence type="predicted"/>
<sequence length="139" mass="14872">MSEINIDELSARSIRILCAETVQAPNSGHPGAPLGLAAVAHTLFSEFLRFDPTDPSWINRDHFILSNGHASSLLYVMLHLSGYGITLDELKTFRSLNSRLAGHPESFHVPGVEVTTGPLGNGISSAVGMAIAQKHLASK</sequence>
<reference evidence="6 7" key="1">
    <citation type="submission" date="2019-03" db="EMBL/GenBank/DDBJ databases">
        <title>Single cell metagenomics reveals metabolic interactions within the superorganism composed of flagellate Streblomastix strix and complex community of Bacteroidetes bacteria on its surface.</title>
        <authorList>
            <person name="Treitli S.C."/>
            <person name="Kolisko M."/>
            <person name="Husnik F."/>
            <person name="Keeling P."/>
            <person name="Hampl V."/>
        </authorList>
    </citation>
    <scope>NUCLEOTIDE SEQUENCE [LARGE SCALE GENOMIC DNA]</scope>
    <source>
        <strain evidence="6">ST1C</strain>
    </source>
</reference>
<dbReference type="EMBL" id="SNRW01013796">
    <property type="protein sequence ID" value="KAA6372207.1"/>
    <property type="molecule type" value="Genomic_DNA"/>
</dbReference>
<keyword evidence="4" id="KW-0786">Thiamine pyrophosphate</keyword>
<evidence type="ECO:0000256" key="4">
    <source>
        <dbReference type="ARBA" id="ARBA00023052"/>
    </source>
</evidence>
<evidence type="ECO:0000313" key="6">
    <source>
        <dbReference type="EMBL" id="KAA6372207.1"/>
    </source>
</evidence>
<dbReference type="Pfam" id="PF00456">
    <property type="entry name" value="Transketolase_N"/>
    <property type="match status" value="1"/>
</dbReference>
<evidence type="ECO:0000256" key="2">
    <source>
        <dbReference type="ARBA" id="ARBA00022679"/>
    </source>
</evidence>
<dbReference type="GO" id="GO:0006098">
    <property type="term" value="P:pentose-phosphate shunt"/>
    <property type="evidence" value="ECO:0007669"/>
    <property type="project" value="TreeGrafter"/>
</dbReference>
<dbReference type="GO" id="GO:0004802">
    <property type="term" value="F:transketolase activity"/>
    <property type="evidence" value="ECO:0007669"/>
    <property type="project" value="TreeGrafter"/>
</dbReference>
<name>A0A5J4UP40_9EUKA</name>
<keyword evidence="2" id="KW-0808">Transferase</keyword>
<dbReference type="PANTHER" id="PTHR43522">
    <property type="entry name" value="TRANSKETOLASE"/>
    <property type="match status" value="1"/>
</dbReference>
<evidence type="ECO:0000313" key="7">
    <source>
        <dbReference type="Proteomes" id="UP000324800"/>
    </source>
</evidence>
<keyword evidence="3" id="KW-0479">Metal-binding</keyword>
<feature type="domain" description="Transketolase N-terminal" evidence="5">
    <location>
        <begin position="7"/>
        <end position="138"/>
    </location>
</feature>
<dbReference type="PANTHER" id="PTHR43522:SF2">
    <property type="entry name" value="TRANSKETOLASE 1-RELATED"/>
    <property type="match status" value="1"/>
</dbReference>
<dbReference type="SUPFAM" id="SSF52518">
    <property type="entry name" value="Thiamin diphosphate-binding fold (THDP-binding)"/>
    <property type="match status" value="1"/>
</dbReference>
<dbReference type="InterPro" id="IPR033247">
    <property type="entry name" value="Transketolase_fam"/>
</dbReference>
<dbReference type="PROSITE" id="PS00801">
    <property type="entry name" value="TRANSKETOLASE_1"/>
    <property type="match status" value="1"/>
</dbReference>
<dbReference type="GO" id="GO:0046872">
    <property type="term" value="F:metal ion binding"/>
    <property type="evidence" value="ECO:0007669"/>
    <property type="project" value="UniProtKB-KW"/>
</dbReference>
<dbReference type="InterPro" id="IPR029061">
    <property type="entry name" value="THDP-binding"/>
</dbReference>
<dbReference type="AlphaFoldDB" id="A0A5J4UP40"/>
<protein>
    <submittedName>
        <fullName evidence="6">Transketolase</fullName>
    </submittedName>
</protein>
<evidence type="ECO:0000256" key="3">
    <source>
        <dbReference type="ARBA" id="ARBA00022723"/>
    </source>
</evidence>
<dbReference type="Gene3D" id="3.40.50.970">
    <property type="match status" value="1"/>
</dbReference>
<evidence type="ECO:0000259" key="5">
    <source>
        <dbReference type="Pfam" id="PF00456"/>
    </source>
</evidence>
<dbReference type="GO" id="GO:0005829">
    <property type="term" value="C:cytosol"/>
    <property type="evidence" value="ECO:0007669"/>
    <property type="project" value="TreeGrafter"/>
</dbReference>
<organism evidence="6 7">
    <name type="scientific">Streblomastix strix</name>
    <dbReference type="NCBI Taxonomy" id="222440"/>
    <lineage>
        <taxon>Eukaryota</taxon>
        <taxon>Metamonada</taxon>
        <taxon>Preaxostyla</taxon>
        <taxon>Oxymonadida</taxon>
        <taxon>Streblomastigidae</taxon>
        <taxon>Streblomastix</taxon>
    </lineage>
</organism>
<dbReference type="Proteomes" id="UP000324800">
    <property type="component" value="Unassembled WGS sequence"/>
</dbReference>
<feature type="non-terminal residue" evidence="6">
    <location>
        <position position="139"/>
    </location>
</feature>
<comment type="caution">
    <text evidence="6">The sequence shown here is derived from an EMBL/GenBank/DDBJ whole genome shotgun (WGS) entry which is preliminary data.</text>
</comment>
<dbReference type="OrthoDB" id="10267175at2759"/>
<accession>A0A5J4UP40</accession>
<dbReference type="InterPro" id="IPR005474">
    <property type="entry name" value="Transketolase_N"/>
</dbReference>